<comment type="caution">
    <text evidence="1">The sequence shown here is derived from an EMBL/GenBank/DDBJ whole genome shotgun (WGS) entry which is preliminary data.</text>
</comment>
<dbReference type="InParanoid" id="A0A7J7BZ35"/>
<gene>
    <name evidence="1" type="ORF">HS088_TW22G00809</name>
</gene>
<dbReference type="EMBL" id="JAAARO010000022">
    <property type="protein sequence ID" value="KAF5727122.1"/>
    <property type="molecule type" value="Genomic_DNA"/>
</dbReference>
<dbReference type="PANTHER" id="PTHR33070">
    <property type="entry name" value="OS06G0725500 PROTEIN"/>
    <property type="match status" value="1"/>
</dbReference>
<proteinExistence type="predicted"/>
<protein>
    <submittedName>
        <fullName evidence="1">Uncharacterized protein</fullName>
    </submittedName>
</protein>
<dbReference type="GO" id="GO:0048367">
    <property type="term" value="P:shoot system development"/>
    <property type="evidence" value="ECO:0007669"/>
    <property type="project" value="InterPro"/>
</dbReference>
<evidence type="ECO:0000313" key="2">
    <source>
        <dbReference type="Proteomes" id="UP000593562"/>
    </source>
</evidence>
<reference evidence="1 2" key="1">
    <citation type="journal article" date="2020" name="Nat. Commun.">
        <title>Genome of Tripterygium wilfordii and identification of cytochrome P450 involved in triptolide biosynthesis.</title>
        <authorList>
            <person name="Tu L."/>
            <person name="Su P."/>
            <person name="Zhang Z."/>
            <person name="Gao L."/>
            <person name="Wang J."/>
            <person name="Hu T."/>
            <person name="Zhou J."/>
            <person name="Zhang Y."/>
            <person name="Zhao Y."/>
            <person name="Liu Y."/>
            <person name="Song Y."/>
            <person name="Tong Y."/>
            <person name="Lu Y."/>
            <person name="Yang J."/>
            <person name="Xu C."/>
            <person name="Jia M."/>
            <person name="Peters R.J."/>
            <person name="Huang L."/>
            <person name="Gao W."/>
        </authorList>
    </citation>
    <scope>NUCLEOTIDE SEQUENCE [LARGE SCALE GENOMIC DNA]</scope>
    <source>
        <strain evidence="2">cv. XIE 37</strain>
        <tissue evidence="1">Leaf</tissue>
    </source>
</reference>
<dbReference type="Proteomes" id="UP000593562">
    <property type="component" value="Unassembled WGS sequence"/>
</dbReference>
<dbReference type="GO" id="GO:0048364">
    <property type="term" value="P:root development"/>
    <property type="evidence" value="ECO:0007669"/>
    <property type="project" value="InterPro"/>
</dbReference>
<evidence type="ECO:0000313" key="1">
    <source>
        <dbReference type="EMBL" id="KAF5727122.1"/>
    </source>
</evidence>
<dbReference type="InterPro" id="IPR004320">
    <property type="entry name" value="BPS1_pln"/>
</dbReference>
<dbReference type="AlphaFoldDB" id="A0A7J7BZ35"/>
<dbReference type="Pfam" id="PF03087">
    <property type="entry name" value="BPS1"/>
    <property type="match status" value="1"/>
</dbReference>
<dbReference type="PANTHER" id="PTHR33070:SF129">
    <property type="entry name" value="DUF241 DOMAIN PROTEIN"/>
    <property type="match status" value="1"/>
</dbReference>
<keyword evidence="2" id="KW-1185">Reference proteome</keyword>
<sequence length="276" mass="31493">MATTYYHTRSNSFPNRSHPLSAELDEQLRRLRSSEAACTSSICHQLNGLQDLHDCVDKLLLLPLSQQSLAHAQQEKWTNELLEGSIRLLDVCNTVKDALLQAKECSRELQSIVRRRCKVETEVRKYLTSRKVVKKAIQKALAKLKAVETCSSSKNNHERSEMVNMLKEVETITITVMESLLSFISSSTTAPTKLRGWPLVSKLVKPKRIACEEEEISENEFRKVEDALYSLIRQATNKSNSIKNHENVQNRLKELDLCIQDLDGGLESLYRCLIKH</sequence>
<accession>A0A7J7BZ35</accession>
<name>A0A7J7BZ35_TRIWF</name>
<organism evidence="1 2">
    <name type="scientific">Tripterygium wilfordii</name>
    <name type="common">Thunder God vine</name>
    <dbReference type="NCBI Taxonomy" id="458696"/>
    <lineage>
        <taxon>Eukaryota</taxon>
        <taxon>Viridiplantae</taxon>
        <taxon>Streptophyta</taxon>
        <taxon>Embryophyta</taxon>
        <taxon>Tracheophyta</taxon>
        <taxon>Spermatophyta</taxon>
        <taxon>Magnoliopsida</taxon>
        <taxon>eudicotyledons</taxon>
        <taxon>Gunneridae</taxon>
        <taxon>Pentapetalae</taxon>
        <taxon>rosids</taxon>
        <taxon>fabids</taxon>
        <taxon>Celastrales</taxon>
        <taxon>Celastraceae</taxon>
        <taxon>Tripterygium</taxon>
    </lineage>
</organism>